<dbReference type="Gene3D" id="3.90.226.10">
    <property type="entry name" value="2-enoyl-CoA Hydratase, Chain A, domain 1"/>
    <property type="match status" value="1"/>
</dbReference>
<dbReference type="GO" id="GO:0005777">
    <property type="term" value="C:peroxisome"/>
    <property type="evidence" value="ECO:0007669"/>
    <property type="project" value="UniProtKB-SubCell"/>
</dbReference>
<dbReference type="InterPro" id="IPR029045">
    <property type="entry name" value="ClpP/crotonase-like_dom_sf"/>
</dbReference>
<comment type="pathway">
    <text evidence="2">Lipid metabolism; fatty acid beta-oxidation.</text>
</comment>
<dbReference type="UniPathway" id="UPA00659"/>
<dbReference type="GO" id="GO:0006635">
    <property type="term" value="P:fatty acid beta-oxidation"/>
    <property type="evidence" value="ECO:0007669"/>
    <property type="project" value="UniProtKB-UniPathway"/>
</dbReference>
<keyword evidence="4" id="KW-0276">Fatty acid metabolism</keyword>
<dbReference type="EMBL" id="CAJNNW010010219">
    <property type="protein sequence ID" value="CAE8651878.1"/>
    <property type="molecule type" value="Genomic_DNA"/>
</dbReference>
<reference evidence="9" key="1">
    <citation type="submission" date="2021-02" db="EMBL/GenBank/DDBJ databases">
        <authorList>
            <person name="Dougan E. K."/>
            <person name="Rhodes N."/>
            <person name="Thang M."/>
            <person name="Chan C."/>
        </authorList>
    </citation>
    <scope>NUCLEOTIDE SEQUENCE</scope>
</reference>
<dbReference type="Pfam" id="PF03321">
    <property type="entry name" value="GH3"/>
    <property type="match status" value="1"/>
</dbReference>
<comment type="subcellular location">
    <subcellularLocation>
        <location evidence="1">Peroxisome</location>
    </subcellularLocation>
</comment>
<comment type="similarity">
    <text evidence="3">Belongs to the enoyl-CoA hydratase/isomerase family.</text>
</comment>
<dbReference type="InterPro" id="IPR001753">
    <property type="entry name" value="Enoyl-CoA_hydra/iso"/>
</dbReference>
<keyword evidence="6" id="KW-0443">Lipid metabolism</keyword>
<keyword evidence="5" id="KW-0007">Acetylation</keyword>
<dbReference type="SUPFAM" id="SSF52096">
    <property type="entry name" value="ClpP/crotonase"/>
    <property type="match status" value="1"/>
</dbReference>
<dbReference type="FunFam" id="3.90.226.10:FF:000024">
    <property type="entry name" value="Delta3,5-delta2,4-dienoyl-CoA isomerase"/>
    <property type="match status" value="1"/>
</dbReference>
<name>A0A813IJR6_POLGL</name>
<evidence type="ECO:0000313" key="9">
    <source>
        <dbReference type="EMBL" id="CAE8651878.1"/>
    </source>
</evidence>
<evidence type="ECO:0000256" key="1">
    <source>
        <dbReference type="ARBA" id="ARBA00004275"/>
    </source>
</evidence>
<dbReference type="InterPro" id="IPR045002">
    <property type="entry name" value="Ech1-like"/>
</dbReference>
<evidence type="ECO:0000256" key="7">
    <source>
        <dbReference type="ARBA" id="ARBA00023140"/>
    </source>
</evidence>
<evidence type="ECO:0000256" key="8">
    <source>
        <dbReference type="ARBA" id="ARBA00023235"/>
    </source>
</evidence>
<dbReference type="InterPro" id="IPR020845">
    <property type="entry name" value="AMP-binding_CS"/>
</dbReference>
<evidence type="ECO:0000256" key="2">
    <source>
        <dbReference type="ARBA" id="ARBA00005005"/>
    </source>
</evidence>
<dbReference type="PROSITE" id="PS00455">
    <property type="entry name" value="AMP_BINDING"/>
    <property type="match status" value="1"/>
</dbReference>
<comment type="caution">
    <text evidence="9">The sequence shown here is derived from an EMBL/GenBank/DDBJ whole genome shotgun (WGS) entry which is preliminary data.</text>
</comment>
<evidence type="ECO:0000256" key="5">
    <source>
        <dbReference type="ARBA" id="ARBA00022990"/>
    </source>
</evidence>
<dbReference type="PANTHER" id="PTHR43149">
    <property type="entry name" value="ENOYL-COA HYDRATASE"/>
    <property type="match status" value="1"/>
</dbReference>
<evidence type="ECO:0000256" key="4">
    <source>
        <dbReference type="ARBA" id="ARBA00022832"/>
    </source>
</evidence>
<dbReference type="CDD" id="cd06558">
    <property type="entry name" value="crotonase-like"/>
    <property type="match status" value="1"/>
</dbReference>
<dbReference type="AlphaFoldDB" id="A0A813IJR6"/>
<sequence length="608" mass="66981">VSSFARWSKWGVAGIAGYILYDTDSREWSVRHTWTTALQQYALYGFLRVAGHRQLQQLIADAERGEEVQRGLLSELLLRHQGTLYGRQQGLQGIATLEVFRRSHPVTCHGHYAPYIDLIREGKENVLSPGRPHMLAMTSGTSGSPKLVPHTKEVSKTFFQRGVMTAFGVLEEGFPGSVSELQRSMKLTFRAAQRELDCGLRVGSNSASPDSPGFQQMLFAYASPKGAYDLSNEADALYAHALFALKDRNLGIIEANFAPLVCMMLDSARENRRNLVQDLRNGHIWDRRVPEDVPQPELRQVRSILSHLLFLKAPLELEQLEFNFGVWGTGAMDEALIGPDPRRAEEALQDGVYHVEMNRPASRNSLNSLFWPECRNVFEYLASESDCRVVILSARGKSFCAGLDLTDPLNQPPSAQDAARRGLKFIDHVKIMQDGISAVELCLKPVIAVVHGACVGAGVDLITAVDIRICADDAYFCVKEAAVGLAADVGTLARLPKIVGNDSAVRELCLTARNFDSKEAHRLGLVSAVLPSLEEAMVQAKHIAGLIAANSPVAVVGTKKNLNYARDHTVHDSLDYVRTWNASMIQTDDIGEGFSASMKKTKPVFSKL</sequence>
<accession>A0A813IJR6</accession>
<evidence type="ECO:0000256" key="6">
    <source>
        <dbReference type="ARBA" id="ARBA00023098"/>
    </source>
</evidence>
<dbReference type="Gene3D" id="1.10.12.10">
    <property type="entry name" value="Lyase 2-enoyl-coa Hydratase, Chain A, domain 2"/>
    <property type="match status" value="1"/>
</dbReference>
<protein>
    <recommendedName>
        <fullName evidence="11">3-hydroxyisobutyryl-CoA hydrolase</fullName>
    </recommendedName>
</protein>
<dbReference type="InterPro" id="IPR014748">
    <property type="entry name" value="Enoyl-CoA_hydra_C"/>
</dbReference>
<dbReference type="GO" id="GO:0051750">
    <property type="term" value="F:delta(3,5)-delta(2,4)-dienoyl-CoA isomerase activity"/>
    <property type="evidence" value="ECO:0007669"/>
    <property type="project" value="TreeGrafter"/>
</dbReference>
<feature type="non-terminal residue" evidence="9">
    <location>
        <position position="1"/>
    </location>
</feature>
<proteinExistence type="inferred from homology"/>
<keyword evidence="8" id="KW-0413">Isomerase</keyword>
<dbReference type="Proteomes" id="UP000626109">
    <property type="component" value="Unassembled WGS sequence"/>
</dbReference>
<evidence type="ECO:0008006" key="11">
    <source>
        <dbReference type="Google" id="ProtNLM"/>
    </source>
</evidence>
<dbReference type="PANTHER" id="PTHR43149:SF1">
    <property type="entry name" value="DELTA(3,5)-DELTA(2,4)-DIENOYL-COA ISOMERASE, MITOCHONDRIAL"/>
    <property type="match status" value="1"/>
</dbReference>
<gene>
    <name evidence="9" type="ORF">PGLA2088_LOCUS9299</name>
</gene>
<keyword evidence="7" id="KW-0576">Peroxisome</keyword>
<organism evidence="9 10">
    <name type="scientific">Polarella glacialis</name>
    <name type="common">Dinoflagellate</name>
    <dbReference type="NCBI Taxonomy" id="89957"/>
    <lineage>
        <taxon>Eukaryota</taxon>
        <taxon>Sar</taxon>
        <taxon>Alveolata</taxon>
        <taxon>Dinophyceae</taxon>
        <taxon>Suessiales</taxon>
        <taxon>Suessiaceae</taxon>
        <taxon>Polarella</taxon>
    </lineage>
</organism>
<evidence type="ECO:0000256" key="3">
    <source>
        <dbReference type="ARBA" id="ARBA00005254"/>
    </source>
</evidence>
<evidence type="ECO:0000313" key="10">
    <source>
        <dbReference type="Proteomes" id="UP000626109"/>
    </source>
</evidence>
<dbReference type="FunFam" id="1.10.12.10:FF:000004">
    <property type="entry name" value="Delta3,5-delta2,4-dienoyl-CoA isomerase"/>
    <property type="match status" value="1"/>
</dbReference>
<dbReference type="Pfam" id="PF00378">
    <property type="entry name" value="ECH_1"/>
    <property type="match status" value="1"/>
</dbReference>